<reference evidence="2" key="2">
    <citation type="submission" date="2014-02" db="EMBL/GenBank/DDBJ databases">
        <title>Complete DNA sequence of /Kuraishia capsulata/ illustrates novel genomic features among budding yeasts (/Saccharomycotina/).</title>
        <authorList>
            <person name="Morales L."/>
            <person name="Noel B."/>
            <person name="Porcel B."/>
            <person name="Marcet-Houben M."/>
            <person name="Hullo M-F."/>
            <person name="Sacerdot C."/>
            <person name="Tekaia F."/>
            <person name="Leh-Louis V."/>
            <person name="Despons L."/>
            <person name="Khanna V."/>
            <person name="Aury J-M."/>
            <person name="Barbe V."/>
            <person name="Couloux A."/>
            <person name="Labadie K."/>
            <person name="Pelletier E."/>
            <person name="Souciet J-L."/>
            <person name="Boekhout T."/>
            <person name="Gabaldon T."/>
            <person name="Wincker P."/>
            <person name="Dujon B."/>
        </authorList>
    </citation>
    <scope>NUCLEOTIDE SEQUENCE</scope>
    <source>
        <strain evidence="2">CBS 1993</strain>
    </source>
</reference>
<dbReference type="Gene3D" id="3.90.190.10">
    <property type="entry name" value="Protein tyrosine phosphatase superfamily"/>
    <property type="match status" value="1"/>
</dbReference>
<dbReference type="GO" id="GO:0016791">
    <property type="term" value="F:phosphatase activity"/>
    <property type="evidence" value="ECO:0007669"/>
    <property type="project" value="TreeGrafter"/>
</dbReference>
<dbReference type="OrthoDB" id="6375174at2759"/>
<reference evidence="2" key="1">
    <citation type="submission" date="2013-12" db="EMBL/GenBank/DDBJ databases">
        <authorList>
            <person name="Genoscope - CEA"/>
        </authorList>
    </citation>
    <scope>NUCLEOTIDE SEQUENCE</scope>
    <source>
        <strain evidence="2">CBS 1993</strain>
    </source>
</reference>
<evidence type="ECO:0000313" key="3">
    <source>
        <dbReference type="Proteomes" id="UP000019384"/>
    </source>
</evidence>
<organism evidence="2 3">
    <name type="scientific">Kuraishia capsulata CBS 1993</name>
    <dbReference type="NCBI Taxonomy" id="1382522"/>
    <lineage>
        <taxon>Eukaryota</taxon>
        <taxon>Fungi</taxon>
        <taxon>Dikarya</taxon>
        <taxon>Ascomycota</taxon>
        <taxon>Saccharomycotina</taxon>
        <taxon>Pichiomycetes</taxon>
        <taxon>Pichiales</taxon>
        <taxon>Pichiaceae</taxon>
        <taxon>Kuraishia</taxon>
    </lineage>
</organism>
<dbReference type="STRING" id="1382522.W6MXR8"/>
<dbReference type="AlphaFoldDB" id="W6MXR8"/>
<dbReference type="Pfam" id="PF03162">
    <property type="entry name" value="Y_phosphatase2"/>
    <property type="match status" value="1"/>
</dbReference>
<evidence type="ECO:0000313" key="2">
    <source>
        <dbReference type="EMBL" id="CDK29365.1"/>
    </source>
</evidence>
<dbReference type="RefSeq" id="XP_022461352.1">
    <property type="nucleotide sequence ID" value="XM_022600540.1"/>
</dbReference>
<dbReference type="InterPro" id="IPR004861">
    <property type="entry name" value="Siw14-like"/>
</dbReference>
<dbReference type="InterPro" id="IPR029021">
    <property type="entry name" value="Prot-tyrosine_phosphatase-like"/>
</dbReference>
<dbReference type="EMBL" id="HG793130">
    <property type="protein sequence ID" value="CDK29365.1"/>
    <property type="molecule type" value="Genomic_DNA"/>
</dbReference>
<dbReference type="PANTHER" id="PTHR31126:SF14">
    <property type="entry name" value="TYROSINE-PROTEIN PHOSPHATASE OCA6-RELATED"/>
    <property type="match status" value="1"/>
</dbReference>
<dbReference type="PANTHER" id="PTHR31126">
    <property type="entry name" value="TYROSINE-PROTEIN PHOSPHATASE"/>
    <property type="match status" value="1"/>
</dbReference>
<sequence length="213" mass="24147">MSLAAQGKQFQEMSRPQLHLPEPLTPPLKYNAVQPGLFRGAYPRPINYRFLASLGLRTIVSLTPEPISETTDAKLFAFCEEHGVQRIHIECSSGGSKKGKKRAIAIDYAAICKAIEIVIDRDNEPVYVHCINGGQITSLFVACLRKLSFWSSIAIFNEFINYSVTINHNDRVFIENFEASIRLPKNRVDWVWNGLSQGVIDNHPTLKFYDYDE</sequence>
<feature type="region of interest" description="Disordered" evidence="1">
    <location>
        <begin position="1"/>
        <end position="21"/>
    </location>
</feature>
<dbReference type="Proteomes" id="UP000019384">
    <property type="component" value="Unassembled WGS sequence"/>
</dbReference>
<name>W6MXR8_9ASCO</name>
<dbReference type="GeneID" id="34522740"/>
<protein>
    <recommendedName>
        <fullName evidence="4">Tyrosine-protein phosphatase OCA6</fullName>
    </recommendedName>
</protein>
<proteinExistence type="predicted"/>
<keyword evidence="3" id="KW-1185">Reference proteome</keyword>
<evidence type="ECO:0008006" key="4">
    <source>
        <dbReference type="Google" id="ProtNLM"/>
    </source>
</evidence>
<evidence type="ECO:0000256" key="1">
    <source>
        <dbReference type="SAM" id="MobiDB-lite"/>
    </source>
</evidence>
<dbReference type="FunFam" id="3.90.190.10:FF:000084">
    <property type="entry name" value="Tyrosine phospatase-like protein"/>
    <property type="match status" value="1"/>
</dbReference>
<dbReference type="SUPFAM" id="SSF52799">
    <property type="entry name" value="(Phosphotyrosine protein) phosphatases II"/>
    <property type="match status" value="1"/>
</dbReference>
<gene>
    <name evidence="2" type="ORF">KUCA_T00005353001</name>
</gene>
<dbReference type="HOGENOM" id="CLU_047845_4_0_1"/>
<accession>W6MXR8</accession>